<dbReference type="Pfam" id="PF01202">
    <property type="entry name" value="SKI"/>
    <property type="match status" value="1"/>
</dbReference>
<feature type="binding site" evidence="11">
    <location>
        <position position="21"/>
    </location>
    <ligand>
        <name>Mg(2+)</name>
        <dbReference type="ChEBI" id="CHEBI:18420"/>
    </ligand>
</feature>
<reference evidence="12" key="1">
    <citation type="journal article" date="2020" name="mSystems">
        <title>Genome- and Community-Level Interaction Insights into Carbon Utilization and Element Cycling Functions of Hydrothermarchaeota in Hydrothermal Sediment.</title>
        <authorList>
            <person name="Zhou Z."/>
            <person name="Liu Y."/>
            <person name="Xu W."/>
            <person name="Pan J."/>
            <person name="Luo Z.H."/>
            <person name="Li M."/>
        </authorList>
    </citation>
    <scope>NUCLEOTIDE SEQUENCE [LARGE SCALE GENOMIC DNA]</scope>
    <source>
        <strain evidence="12">SpSt-143</strain>
    </source>
</reference>
<dbReference type="UniPathway" id="UPA00053">
    <property type="reaction ID" value="UER00088"/>
</dbReference>
<feature type="binding site" evidence="11">
    <location>
        <position position="151"/>
    </location>
    <ligand>
        <name>substrate</name>
    </ligand>
</feature>
<dbReference type="GO" id="GO:0009073">
    <property type="term" value="P:aromatic amino acid family biosynthetic process"/>
    <property type="evidence" value="ECO:0007669"/>
    <property type="project" value="UniProtKB-KW"/>
</dbReference>
<dbReference type="InterPro" id="IPR031322">
    <property type="entry name" value="Shikimate/glucono_kinase"/>
</dbReference>
<feature type="binding site" evidence="11">
    <location>
        <position position="63"/>
    </location>
    <ligand>
        <name>substrate</name>
    </ligand>
</feature>
<comment type="pathway">
    <text evidence="1 11">Metabolic intermediate biosynthesis; chorismate biosynthesis; chorismate from D-erythrose 4-phosphate and phosphoenolpyruvate: step 5/7.</text>
</comment>
<evidence type="ECO:0000256" key="5">
    <source>
        <dbReference type="ARBA" id="ARBA00022679"/>
    </source>
</evidence>
<comment type="subcellular location">
    <subcellularLocation>
        <location evidence="11">Cytoplasm</location>
    </subcellularLocation>
</comment>
<protein>
    <recommendedName>
        <fullName evidence="3 11">Shikimate kinase</fullName>
        <shortName evidence="11">SK</shortName>
        <ecNumber evidence="3 11">2.7.1.71</ecNumber>
    </recommendedName>
</protein>
<evidence type="ECO:0000256" key="3">
    <source>
        <dbReference type="ARBA" id="ARBA00012154"/>
    </source>
</evidence>
<organism evidence="12">
    <name type="scientific">Rhodothermus marinus</name>
    <name type="common">Rhodothermus obamensis</name>
    <dbReference type="NCBI Taxonomy" id="29549"/>
    <lineage>
        <taxon>Bacteria</taxon>
        <taxon>Pseudomonadati</taxon>
        <taxon>Rhodothermota</taxon>
        <taxon>Rhodothermia</taxon>
        <taxon>Rhodothermales</taxon>
        <taxon>Rhodothermaceae</taxon>
        <taxon>Rhodothermus</taxon>
    </lineage>
</organism>
<comment type="function">
    <text evidence="11">Catalyzes the specific phosphorylation of the 3-hydroxyl group of shikimic acid using ATP as a cosubstrate.</text>
</comment>
<dbReference type="GO" id="GO:0008652">
    <property type="term" value="P:amino acid biosynthetic process"/>
    <property type="evidence" value="ECO:0007669"/>
    <property type="project" value="UniProtKB-KW"/>
</dbReference>
<evidence type="ECO:0000256" key="7">
    <source>
        <dbReference type="ARBA" id="ARBA00022777"/>
    </source>
</evidence>
<feature type="binding site" evidence="11">
    <location>
        <begin position="17"/>
        <end position="22"/>
    </location>
    <ligand>
        <name>ATP</name>
        <dbReference type="ChEBI" id="CHEBI:30616"/>
    </ligand>
</feature>
<dbReference type="SUPFAM" id="SSF52540">
    <property type="entry name" value="P-loop containing nucleoside triphosphate hydrolases"/>
    <property type="match status" value="1"/>
</dbReference>
<keyword evidence="5 11" id="KW-0808">Transferase</keyword>
<evidence type="ECO:0000313" key="12">
    <source>
        <dbReference type="EMBL" id="HER96647.1"/>
    </source>
</evidence>
<dbReference type="PANTHER" id="PTHR21087:SF16">
    <property type="entry name" value="SHIKIMATE KINASE 1, CHLOROPLASTIC"/>
    <property type="match status" value="1"/>
</dbReference>
<feature type="binding site" evidence="11">
    <location>
        <position position="39"/>
    </location>
    <ligand>
        <name>substrate</name>
    </ligand>
</feature>
<dbReference type="EMBL" id="DSGB01000006">
    <property type="protein sequence ID" value="HER96647.1"/>
    <property type="molecule type" value="Genomic_DNA"/>
</dbReference>
<name>A0A7V2B1M6_RHOMR</name>
<comment type="caution">
    <text evidence="11">Lacks conserved residue(s) required for the propagation of feature annotation.</text>
</comment>
<feature type="binding site" evidence="11">
    <location>
        <position position="124"/>
    </location>
    <ligand>
        <name>ATP</name>
        <dbReference type="ChEBI" id="CHEBI:30616"/>
    </ligand>
</feature>
<comment type="similarity">
    <text evidence="2 11">Belongs to the shikimate kinase family.</text>
</comment>
<keyword evidence="7 11" id="KW-0418">Kinase</keyword>
<proteinExistence type="inferred from homology"/>
<dbReference type="PROSITE" id="PS01128">
    <property type="entry name" value="SHIKIMATE_KINASE"/>
    <property type="match status" value="1"/>
</dbReference>
<evidence type="ECO:0000256" key="11">
    <source>
        <dbReference type="HAMAP-Rule" id="MF_00109"/>
    </source>
</evidence>
<feature type="binding site" evidence="11">
    <location>
        <position position="85"/>
    </location>
    <ligand>
        <name>substrate</name>
    </ligand>
</feature>
<comment type="caution">
    <text evidence="12">The sequence shown here is derived from an EMBL/GenBank/DDBJ whole genome shotgun (WGS) entry which is preliminary data.</text>
</comment>
<evidence type="ECO:0000256" key="9">
    <source>
        <dbReference type="ARBA" id="ARBA00023141"/>
    </source>
</evidence>
<dbReference type="PRINTS" id="PR01100">
    <property type="entry name" value="SHIKIMTKNASE"/>
</dbReference>
<dbReference type="GO" id="GO:0005524">
    <property type="term" value="F:ATP binding"/>
    <property type="evidence" value="ECO:0007669"/>
    <property type="project" value="UniProtKB-UniRule"/>
</dbReference>
<dbReference type="GO" id="GO:0004765">
    <property type="term" value="F:shikimate kinase activity"/>
    <property type="evidence" value="ECO:0007669"/>
    <property type="project" value="UniProtKB-UniRule"/>
</dbReference>
<keyword evidence="11" id="KW-0479">Metal-binding</keyword>
<dbReference type="PANTHER" id="PTHR21087">
    <property type="entry name" value="SHIKIMATE KINASE"/>
    <property type="match status" value="1"/>
</dbReference>
<comment type="cofactor">
    <cofactor evidence="11">
        <name>Mg(2+)</name>
        <dbReference type="ChEBI" id="CHEBI:18420"/>
    </cofactor>
    <text evidence="11">Binds 1 Mg(2+) ion per subunit.</text>
</comment>
<gene>
    <name evidence="11" type="primary">aroK</name>
    <name evidence="12" type="ORF">ENO59_09050</name>
</gene>
<evidence type="ECO:0000256" key="1">
    <source>
        <dbReference type="ARBA" id="ARBA00004842"/>
    </source>
</evidence>
<dbReference type="Gene3D" id="3.40.50.300">
    <property type="entry name" value="P-loop containing nucleotide triphosphate hydrolases"/>
    <property type="match status" value="1"/>
</dbReference>
<evidence type="ECO:0000256" key="8">
    <source>
        <dbReference type="ARBA" id="ARBA00022840"/>
    </source>
</evidence>
<evidence type="ECO:0000256" key="6">
    <source>
        <dbReference type="ARBA" id="ARBA00022741"/>
    </source>
</evidence>
<evidence type="ECO:0000256" key="10">
    <source>
        <dbReference type="ARBA" id="ARBA00048567"/>
    </source>
</evidence>
<comment type="catalytic activity">
    <reaction evidence="10 11">
        <text>shikimate + ATP = 3-phosphoshikimate + ADP + H(+)</text>
        <dbReference type="Rhea" id="RHEA:13121"/>
        <dbReference type="ChEBI" id="CHEBI:15378"/>
        <dbReference type="ChEBI" id="CHEBI:30616"/>
        <dbReference type="ChEBI" id="CHEBI:36208"/>
        <dbReference type="ChEBI" id="CHEBI:145989"/>
        <dbReference type="ChEBI" id="CHEBI:456216"/>
        <dbReference type="EC" id="2.7.1.71"/>
    </reaction>
</comment>
<keyword evidence="11" id="KW-0963">Cytoplasm</keyword>
<dbReference type="CDD" id="cd00464">
    <property type="entry name" value="SK"/>
    <property type="match status" value="1"/>
</dbReference>
<dbReference type="HAMAP" id="MF_00109">
    <property type="entry name" value="Shikimate_kinase"/>
    <property type="match status" value="1"/>
</dbReference>
<dbReference type="GO" id="GO:0005829">
    <property type="term" value="C:cytosol"/>
    <property type="evidence" value="ECO:0007669"/>
    <property type="project" value="TreeGrafter"/>
</dbReference>
<dbReference type="InterPro" id="IPR027417">
    <property type="entry name" value="P-loop_NTPase"/>
</dbReference>
<evidence type="ECO:0000256" key="4">
    <source>
        <dbReference type="ARBA" id="ARBA00022605"/>
    </source>
</evidence>
<keyword evidence="4 11" id="KW-0028">Amino-acid biosynthesis</keyword>
<accession>A0A7V2B1M6</accession>
<keyword evidence="9 11" id="KW-0057">Aromatic amino acid biosynthesis</keyword>
<sequence>MQERWPPIRLYLTGFMGCGKSTIGPLLARRLGYSFVDLDVLIERQTGKTIPEIFATGGEGAFRAVERAVLRQTAMLEAYVIATGGGTLASEENLDWALRNGCVVYLQVSIEELVQRLAPAARDRPMLQDWRRQPLQGAALRQRIASLLRRREAWYLRAHCVVSTDGLSVAETVEAVLQALRVYRSSRNERR</sequence>
<dbReference type="GO" id="GO:0009423">
    <property type="term" value="P:chorismate biosynthetic process"/>
    <property type="evidence" value="ECO:0007669"/>
    <property type="project" value="UniProtKB-UniRule"/>
</dbReference>
<comment type="subunit">
    <text evidence="11">Monomer.</text>
</comment>
<dbReference type="EC" id="2.7.1.71" evidence="3 11"/>
<keyword evidence="6 11" id="KW-0547">Nucleotide-binding</keyword>
<keyword evidence="11" id="KW-0460">Magnesium</keyword>
<dbReference type="AlphaFoldDB" id="A0A7V2B1M6"/>
<dbReference type="InterPro" id="IPR023000">
    <property type="entry name" value="Shikimate_kinase_CS"/>
</dbReference>
<keyword evidence="8 11" id="KW-0067">ATP-binding</keyword>
<evidence type="ECO:0000256" key="2">
    <source>
        <dbReference type="ARBA" id="ARBA00006997"/>
    </source>
</evidence>
<dbReference type="GO" id="GO:0000287">
    <property type="term" value="F:magnesium ion binding"/>
    <property type="evidence" value="ECO:0007669"/>
    <property type="project" value="UniProtKB-UniRule"/>
</dbReference>
<dbReference type="InterPro" id="IPR000623">
    <property type="entry name" value="Shikimate_kinase/TSH1"/>
</dbReference>